<dbReference type="InterPro" id="IPR049945">
    <property type="entry name" value="AAA_22"/>
</dbReference>
<proteinExistence type="predicted"/>
<dbReference type="RefSeq" id="WP_184636661.1">
    <property type="nucleotide sequence ID" value="NZ_BAABKT010000039.1"/>
</dbReference>
<evidence type="ECO:0000259" key="2">
    <source>
        <dbReference type="PROSITE" id="PS50043"/>
    </source>
</evidence>
<dbReference type="SUPFAM" id="SSF46894">
    <property type="entry name" value="C-terminal effector domain of the bipartite response regulators"/>
    <property type="match status" value="1"/>
</dbReference>
<dbReference type="InterPro" id="IPR027417">
    <property type="entry name" value="P-loop_NTPase"/>
</dbReference>
<gene>
    <name evidence="3" type="ORF">HNR25_003430</name>
</gene>
<evidence type="ECO:0000313" key="3">
    <source>
        <dbReference type="EMBL" id="MBB5999679.1"/>
    </source>
</evidence>
<dbReference type="Gene3D" id="3.40.50.300">
    <property type="entry name" value="P-loop containing nucleotide triphosphate hydrolases"/>
    <property type="match status" value="1"/>
</dbReference>
<dbReference type="CDD" id="cd06170">
    <property type="entry name" value="LuxR_C_like"/>
    <property type="match status" value="1"/>
</dbReference>
<keyword evidence="3" id="KW-0238">DNA-binding</keyword>
<dbReference type="PROSITE" id="PS50043">
    <property type="entry name" value="HTH_LUXR_2"/>
    <property type="match status" value="1"/>
</dbReference>
<accession>A0A841EEB8</accession>
<dbReference type="PRINTS" id="PR00364">
    <property type="entry name" value="DISEASERSIST"/>
</dbReference>
<dbReference type="SMART" id="SM00421">
    <property type="entry name" value="HTH_LUXR"/>
    <property type="match status" value="1"/>
</dbReference>
<keyword evidence="4" id="KW-1185">Reference proteome</keyword>
<dbReference type="InterPro" id="IPR016032">
    <property type="entry name" value="Sig_transdc_resp-reg_C-effctor"/>
</dbReference>
<dbReference type="Proteomes" id="UP000578077">
    <property type="component" value="Unassembled WGS sequence"/>
</dbReference>
<dbReference type="InterPro" id="IPR036388">
    <property type="entry name" value="WH-like_DNA-bd_sf"/>
</dbReference>
<evidence type="ECO:0000256" key="1">
    <source>
        <dbReference type="SAM" id="MobiDB-lite"/>
    </source>
</evidence>
<dbReference type="InterPro" id="IPR011990">
    <property type="entry name" value="TPR-like_helical_dom_sf"/>
</dbReference>
<dbReference type="Pfam" id="PF13401">
    <property type="entry name" value="AAA_22"/>
    <property type="match status" value="1"/>
</dbReference>
<dbReference type="SUPFAM" id="SSF52540">
    <property type="entry name" value="P-loop containing nucleoside triphosphate hydrolases"/>
    <property type="match status" value="1"/>
</dbReference>
<dbReference type="PANTHER" id="PTHR47691">
    <property type="entry name" value="REGULATOR-RELATED"/>
    <property type="match status" value="1"/>
</dbReference>
<dbReference type="InterPro" id="IPR058852">
    <property type="entry name" value="HTH_77"/>
</dbReference>
<dbReference type="EMBL" id="JACHLY010000001">
    <property type="protein sequence ID" value="MBB5999679.1"/>
    <property type="molecule type" value="Genomic_DNA"/>
</dbReference>
<dbReference type="PANTHER" id="PTHR47691:SF3">
    <property type="entry name" value="HTH-TYPE TRANSCRIPTIONAL REGULATOR RV0890C-RELATED"/>
    <property type="match status" value="1"/>
</dbReference>
<feature type="region of interest" description="Disordered" evidence="1">
    <location>
        <begin position="703"/>
        <end position="722"/>
    </location>
</feature>
<dbReference type="GO" id="GO:0006355">
    <property type="term" value="P:regulation of DNA-templated transcription"/>
    <property type="evidence" value="ECO:0007669"/>
    <property type="project" value="InterPro"/>
</dbReference>
<dbReference type="Gene3D" id="1.10.10.10">
    <property type="entry name" value="Winged helix-like DNA-binding domain superfamily/Winged helix DNA-binding domain"/>
    <property type="match status" value="1"/>
</dbReference>
<dbReference type="PRINTS" id="PR00038">
    <property type="entry name" value="HTHLUXR"/>
</dbReference>
<evidence type="ECO:0000313" key="4">
    <source>
        <dbReference type="Proteomes" id="UP000578077"/>
    </source>
</evidence>
<dbReference type="Pfam" id="PF25872">
    <property type="entry name" value="HTH_77"/>
    <property type="match status" value="1"/>
</dbReference>
<name>A0A841EEB8_9ACTN</name>
<dbReference type="InterPro" id="IPR000792">
    <property type="entry name" value="Tscrpt_reg_LuxR_C"/>
</dbReference>
<comment type="caution">
    <text evidence="3">The sequence shown here is derived from an EMBL/GenBank/DDBJ whole genome shotgun (WGS) entry which is preliminary data.</text>
</comment>
<dbReference type="Pfam" id="PF00196">
    <property type="entry name" value="GerE"/>
    <property type="match status" value="1"/>
</dbReference>
<sequence>MAPQTAPARQNLPVESDSLIGRDRDLSDLLRLLEADRVLTLTGADGVGKSRLALRLAAQATALFSDGVWLAALADSATRAEVATRICGALGITEEGRRDPLETLCDALRGRRLLLVLDGVDGVAEHVTEVGARLVASCPEVSLLTTGRASLRIAGETVWRVPPLPVPPSAEGAEPAADGAVRLFLDRARAAVGDYAETPEELAAAKRICRRVDGIPLAVELAAAWAGHLGAEAIDAGLAAALKGAGTGDQRNGHPRSRVLDAVVGWSCSLLSDPERALLRRLSVFPNWCLELAEQVCADAPLAEADVLDLLSALLDRSLITLTGEHQNRVRYRLPGPVREHACARLAESGEQEAVHARHTGRMIALAEDLGGVALSSRAMPWSERYAYWDRAWAEYDNLRAALHWSARQGRVRDGLRICAGLRPLWFTGCRFTEGQEWAAAFLAMDGGSQPAGDDGPGTDALRGKVMVHQAELSWPRNRFDDAAAQAGEGAELCRSAGDLGSVCLAKALLAMLATVRGGTETDPQAHRIADEVLELARSAGDLWHEAIALNVQGALAARTGAFAEAEGRFNTALMIMRGMDHRWGVGTTLTVQGTVAEAQGDVQTADRCYREAMDIHRTIGAFPELAACLAGVGRIAPRLGSVAQAYDYLGESLQLSHTTGQRDGIADALVSIAGVAAGQGMAAESARCAGAASALLENAGGTGPGSPRFPLSVDTTSPGAPGEGRAWWEEGRGLALEEAVELASNVAESGRMPRARPDPSPSSAPPRAALTPREQQIAELVGEGRSNRAIADGLVIAPATVARHVANINRKMGFNSRRQISSWVSRHSVSS</sequence>
<dbReference type="AlphaFoldDB" id="A0A841EEB8"/>
<dbReference type="GO" id="GO:0016887">
    <property type="term" value="F:ATP hydrolysis activity"/>
    <property type="evidence" value="ECO:0007669"/>
    <property type="project" value="InterPro"/>
</dbReference>
<reference evidence="3 4" key="1">
    <citation type="submission" date="2020-08" db="EMBL/GenBank/DDBJ databases">
        <title>Sequencing the genomes of 1000 actinobacteria strains.</title>
        <authorList>
            <person name="Klenk H.-P."/>
        </authorList>
    </citation>
    <scope>NUCLEOTIDE SEQUENCE [LARGE SCALE GENOMIC DNA]</scope>
    <source>
        <strain evidence="3 4">DSM 44593</strain>
    </source>
</reference>
<feature type="domain" description="HTH luxR-type" evidence="2">
    <location>
        <begin position="764"/>
        <end position="829"/>
    </location>
</feature>
<organism evidence="3 4">
    <name type="scientific">Streptomonospora salina</name>
    <dbReference type="NCBI Taxonomy" id="104205"/>
    <lineage>
        <taxon>Bacteria</taxon>
        <taxon>Bacillati</taxon>
        <taxon>Actinomycetota</taxon>
        <taxon>Actinomycetes</taxon>
        <taxon>Streptosporangiales</taxon>
        <taxon>Nocardiopsidaceae</taxon>
        <taxon>Streptomonospora</taxon>
    </lineage>
</organism>
<dbReference type="GO" id="GO:0003677">
    <property type="term" value="F:DNA binding"/>
    <property type="evidence" value="ECO:0007669"/>
    <property type="project" value="UniProtKB-KW"/>
</dbReference>
<dbReference type="PROSITE" id="PS00622">
    <property type="entry name" value="HTH_LUXR_1"/>
    <property type="match status" value="1"/>
</dbReference>
<dbReference type="SUPFAM" id="SSF48452">
    <property type="entry name" value="TPR-like"/>
    <property type="match status" value="1"/>
</dbReference>
<feature type="region of interest" description="Disordered" evidence="1">
    <location>
        <begin position="747"/>
        <end position="772"/>
    </location>
</feature>
<protein>
    <submittedName>
        <fullName evidence="3">Putative ATPase/DNA-binding CsgD family transcriptional regulator</fullName>
    </submittedName>
</protein>
<dbReference type="Gene3D" id="1.25.40.10">
    <property type="entry name" value="Tetratricopeptide repeat domain"/>
    <property type="match status" value="1"/>
</dbReference>